<sequence length="183" mass="19750">MASSSTNALLDAHMDGKYLFLSAFTLVIYDYLTTIDQLEEIRCCPPYGGRTQGGPLTLYHTCQGLVKAVRNNCCGQNMISMILLSLRCMFSSHPQVSVSNLNEEYDYVVIVLVVERGGLSNGLISRIPLLSSHFASDGSHSKVWKSVPQPYVGGRKFELVGGNSVGGSSKINAVLCTRGLPAG</sequence>
<dbReference type="Proteomes" id="UP000790377">
    <property type="component" value="Unassembled WGS sequence"/>
</dbReference>
<name>A0ACB8A6F6_9AGAM</name>
<evidence type="ECO:0000313" key="2">
    <source>
        <dbReference type="Proteomes" id="UP000790377"/>
    </source>
</evidence>
<dbReference type="EMBL" id="MU267835">
    <property type="protein sequence ID" value="KAH7908248.1"/>
    <property type="molecule type" value="Genomic_DNA"/>
</dbReference>
<keyword evidence="2" id="KW-1185">Reference proteome</keyword>
<accession>A0ACB8A6F6</accession>
<proteinExistence type="predicted"/>
<reference evidence="1" key="1">
    <citation type="journal article" date="2021" name="New Phytol.">
        <title>Evolutionary innovations through gain and loss of genes in the ectomycorrhizal Boletales.</title>
        <authorList>
            <person name="Wu G."/>
            <person name="Miyauchi S."/>
            <person name="Morin E."/>
            <person name="Kuo A."/>
            <person name="Drula E."/>
            <person name="Varga T."/>
            <person name="Kohler A."/>
            <person name="Feng B."/>
            <person name="Cao Y."/>
            <person name="Lipzen A."/>
            <person name="Daum C."/>
            <person name="Hundley H."/>
            <person name="Pangilinan J."/>
            <person name="Johnson J."/>
            <person name="Barry K."/>
            <person name="LaButti K."/>
            <person name="Ng V."/>
            <person name="Ahrendt S."/>
            <person name="Min B."/>
            <person name="Choi I.G."/>
            <person name="Park H."/>
            <person name="Plett J.M."/>
            <person name="Magnuson J."/>
            <person name="Spatafora J.W."/>
            <person name="Nagy L.G."/>
            <person name="Henrissat B."/>
            <person name="Grigoriev I.V."/>
            <person name="Yang Z.L."/>
            <person name="Xu J."/>
            <person name="Martin F.M."/>
        </authorList>
    </citation>
    <scope>NUCLEOTIDE SEQUENCE</scope>
    <source>
        <strain evidence="1">ATCC 28755</strain>
    </source>
</reference>
<comment type="caution">
    <text evidence="1">The sequence shown here is derived from an EMBL/GenBank/DDBJ whole genome shotgun (WGS) entry which is preliminary data.</text>
</comment>
<protein>
    <submittedName>
        <fullName evidence="1">Uncharacterized protein</fullName>
    </submittedName>
</protein>
<evidence type="ECO:0000313" key="1">
    <source>
        <dbReference type="EMBL" id="KAH7908248.1"/>
    </source>
</evidence>
<gene>
    <name evidence="1" type="ORF">BJ138DRAFT_1103672</name>
</gene>
<organism evidence="1 2">
    <name type="scientific">Hygrophoropsis aurantiaca</name>
    <dbReference type="NCBI Taxonomy" id="72124"/>
    <lineage>
        <taxon>Eukaryota</taxon>
        <taxon>Fungi</taxon>
        <taxon>Dikarya</taxon>
        <taxon>Basidiomycota</taxon>
        <taxon>Agaricomycotina</taxon>
        <taxon>Agaricomycetes</taxon>
        <taxon>Agaricomycetidae</taxon>
        <taxon>Boletales</taxon>
        <taxon>Coniophorineae</taxon>
        <taxon>Hygrophoropsidaceae</taxon>
        <taxon>Hygrophoropsis</taxon>
    </lineage>
</organism>